<evidence type="ECO:0000256" key="1">
    <source>
        <dbReference type="ARBA" id="ARBA00007169"/>
    </source>
</evidence>
<feature type="domain" description="Thioesterase" evidence="2">
    <location>
        <begin position="5"/>
        <end position="227"/>
    </location>
</feature>
<organism evidence="3 4">
    <name type="scientific">Embleya scabrispora</name>
    <dbReference type="NCBI Taxonomy" id="159449"/>
    <lineage>
        <taxon>Bacteria</taxon>
        <taxon>Bacillati</taxon>
        <taxon>Actinomycetota</taxon>
        <taxon>Actinomycetes</taxon>
        <taxon>Kitasatosporales</taxon>
        <taxon>Streptomycetaceae</taxon>
        <taxon>Embleya</taxon>
    </lineage>
</organism>
<proteinExistence type="inferred from homology"/>
<dbReference type="PANTHER" id="PTHR11487:SF0">
    <property type="entry name" value="S-ACYL FATTY ACID SYNTHASE THIOESTERASE, MEDIUM CHAIN"/>
    <property type="match status" value="1"/>
</dbReference>
<dbReference type="InterPro" id="IPR001031">
    <property type="entry name" value="Thioesterase"/>
</dbReference>
<evidence type="ECO:0000259" key="2">
    <source>
        <dbReference type="Pfam" id="PF00975"/>
    </source>
</evidence>
<gene>
    <name evidence="3" type="ORF">B4N89_30780</name>
</gene>
<dbReference type="PANTHER" id="PTHR11487">
    <property type="entry name" value="THIOESTERASE"/>
    <property type="match status" value="1"/>
</dbReference>
<dbReference type="Proteomes" id="UP000190037">
    <property type="component" value="Unassembled WGS sequence"/>
</dbReference>
<dbReference type="SUPFAM" id="SSF53474">
    <property type="entry name" value="alpha/beta-Hydrolases"/>
    <property type="match status" value="1"/>
</dbReference>
<evidence type="ECO:0000313" key="3">
    <source>
        <dbReference type="EMBL" id="OPC79403.1"/>
    </source>
</evidence>
<dbReference type="InterPro" id="IPR029058">
    <property type="entry name" value="AB_hydrolase_fold"/>
</dbReference>
<dbReference type="InterPro" id="IPR012223">
    <property type="entry name" value="TEII"/>
</dbReference>
<dbReference type="Pfam" id="PF00975">
    <property type="entry name" value="Thioesterase"/>
    <property type="match status" value="1"/>
</dbReference>
<protein>
    <recommendedName>
        <fullName evidence="2">Thioesterase domain-containing protein</fullName>
    </recommendedName>
</protein>
<dbReference type="GO" id="GO:0008610">
    <property type="term" value="P:lipid biosynthetic process"/>
    <property type="evidence" value="ECO:0007669"/>
    <property type="project" value="TreeGrafter"/>
</dbReference>
<comment type="similarity">
    <text evidence="1">Belongs to the thioesterase family.</text>
</comment>
<dbReference type="RefSeq" id="WP_078979771.1">
    <property type="nucleotide sequence ID" value="NZ_MWQN01000002.1"/>
</dbReference>
<dbReference type="AlphaFoldDB" id="A0A1T3NR58"/>
<dbReference type="EMBL" id="MWQN01000002">
    <property type="protein sequence ID" value="OPC79403.1"/>
    <property type="molecule type" value="Genomic_DNA"/>
</dbReference>
<accession>A0A1T3NR58</accession>
<dbReference type="STRING" id="159449.B4N89_30780"/>
<comment type="caution">
    <text evidence="3">The sequence shown here is derived from an EMBL/GenBank/DDBJ whole genome shotgun (WGS) entry which is preliminary data.</text>
</comment>
<name>A0A1T3NR58_9ACTN</name>
<evidence type="ECO:0000313" key="4">
    <source>
        <dbReference type="Proteomes" id="UP000190037"/>
    </source>
</evidence>
<sequence>MKPLPLVCLPFAGVGASIFRTWWGREGHGLSIVPVQLPGREELIDDEPHRDIRAAIDELAPRVLAALRGRTEIAVFGHSMGAFLGYELAHRLIDTADIRVAVLVVSGSHGPYQSRRRQVTGLSDEQFLDGIAEFVGYRPAALDDPEFRELLLPVLRADAEMHERYRPTVDRPLPAPILAVRGSADDMVSAREIGQWQAVTTTPLLTAELPGGHMYPTEQADALLRLIAGTVGQPVGPGR</sequence>
<dbReference type="Gene3D" id="3.40.50.1820">
    <property type="entry name" value="alpha/beta hydrolase"/>
    <property type="match status" value="1"/>
</dbReference>
<reference evidence="3 4" key="1">
    <citation type="submission" date="2017-03" db="EMBL/GenBank/DDBJ databases">
        <title>Draft genome sequence of Streptomyces scabrisporus NF3, endophyte isolated from Amphipterygium adstringens.</title>
        <authorList>
            <person name="Vazquez M."/>
            <person name="Ceapa C.D."/>
            <person name="Rodriguez Luna D."/>
            <person name="Sanchez Esquivel S."/>
        </authorList>
    </citation>
    <scope>NUCLEOTIDE SEQUENCE [LARGE SCALE GENOMIC DNA]</scope>
    <source>
        <strain evidence="3 4">NF3</strain>
    </source>
</reference>
<dbReference type="OrthoDB" id="8480037at2"/>
<keyword evidence="4" id="KW-1185">Reference proteome</keyword>